<dbReference type="AlphaFoldDB" id="A0ABD3EWI6"/>
<organism evidence="3 4">
    <name type="scientific">Phytophthora oleae</name>
    <dbReference type="NCBI Taxonomy" id="2107226"/>
    <lineage>
        <taxon>Eukaryota</taxon>
        <taxon>Sar</taxon>
        <taxon>Stramenopiles</taxon>
        <taxon>Oomycota</taxon>
        <taxon>Peronosporomycetes</taxon>
        <taxon>Peronosporales</taxon>
        <taxon>Peronosporaceae</taxon>
        <taxon>Phytophthora</taxon>
    </lineage>
</organism>
<evidence type="ECO:0000313" key="3">
    <source>
        <dbReference type="EMBL" id="KAL3658576.1"/>
    </source>
</evidence>
<evidence type="ECO:0000313" key="4">
    <source>
        <dbReference type="Proteomes" id="UP001632037"/>
    </source>
</evidence>
<evidence type="ECO:0000256" key="2">
    <source>
        <dbReference type="SAM" id="MobiDB-lite"/>
    </source>
</evidence>
<feature type="compositionally biased region" description="Polar residues" evidence="2">
    <location>
        <begin position="684"/>
        <end position="697"/>
    </location>
</feature>
<comment type="caution">
    <text evidence="3">The sequence shown here is derived from an EMBL/GenBank/DDBJ whole genome shotgun (WGS) entry which is preliminary data.</text>
</comment>
<evidence type="ECO:0000256" key="1">
    <source>
        <dbReference type="SAM" id="Coils"/>
    </source>
</evidence>
<accession>A0ABD3EWI6</accession>
<keyword evidence="1" id="KW-0175">Coiled coil</keyword>
<feature type="coiled-coil region" evidence="1">
    <location>
        <begin position="298"/>
        <end position="484"/>
    </location>
</feature>
<dbReference type="PROSITE" id="PS50096">
    <property type="entry name" value="IQ"/>
    <property type="match status" value="1"/>
</dbReference>
<sequence length="714" mass="82285">MSGEVSSNEAVNGDVESDAEYHVRLIHIWPPPTPPQHKTLESSFYGLQLELRGNVKDQDDPQSPITLFNDGQTVSKTGEIRKPASSPLHFGNNSVPSTELLKSLDAITGPFEVVVLNKESIPGDSSIDEEALAALQQMDSVQVENTLLEINGERFLADRGATGADVYRRLHIVASRASLALPFELTLRRHNLAQASAKIVPFARRKDVQDAQVTQQAKLAAQEAALPVNIRRKKLFISQQLDFEREHYLVAYVSEPLQELQTKIMGSCQWQVYEFGKALWYFHTLTVRLYAQHPLRSHPEARELIERVQQQVQKAVRRLQRKIRSHQRKKRLMAIILTEINRHEEEERKERELQDAVRRVQCRVRGYQRRRRFLAILEAEKRRQKILRREQQEAEERRIEQRTEERRQFELMRQDQLRLQQEVGDLKLQLQQLRSLKANVAVQAETQTSAREDSAIATMRKEEQQRLQRRLEALELELRTRKKIKRGVEIETQTSEVPVQALELKLQDKKIKTIAESVTQTSGRNVRDEGVGTGEDLEWQRYLTLLRVSIKNKKKSPSKTRHAQTESLNGEETIRANGQWQAFSSWHRGSNSSSNNCSHVTLKNVSQYDEFDIVSPPTRTFESFFAPDLMMSPRQPPPPLVEHQWKQDSSYLPLKSSRKLLEISPAHQPVGIQLHEYHEPRRPMNSSVLISPASSPTRLPYITRRPKKIVGSSS</sequence>
<reference evidence="3 4" key="1">
    <citation type="submission" date="2024-09" db="EMBL/GenBank/DDBJ databases">
        <title>Genome sequencing and assembly of Phytophthora oleae, isolate VK10A, causative agent of rot of olive drupes.</title>
        <authorList>
            <person name="Conti Taguali S."/>
            <person name="Riolo M."/>
            <person name="La Spada F."/>
            <person name="Cacciola S.O."/>
            <person name="Dionisio G."/>
        </authorList>
    </citation>
    <scope>NUCLEOTIDE SEQUENCE [LARGE SCALE GENOMIC DNA]</scope>
    <source>
        <strain evidence="3 4">VK10A</strain>
    </source>
</reference>
<dbReference type="Proteomes" id="UP001632037">
    <property type="component" value="Unassembled WGS sequence"/>
</dbReference>
<dbReference type="EMBL" id="JBIMZQ010000053">
    <property type="protein sequence ID" value="KAL3658576.1"/>
    <property type="molecule type" value="Genomic_DNA"/>
</dbReference>
<gene>
    <name evidence="3" type="ORF">V7S43_016460</name>
</gene>
<feature type="region of interest" description="Disordered" evidence="2">
    <location>
        <begin position="683"/>
        <end position="714"/>
    </location>
</feature>
<name>A0ABD3EWI6_9STRA</name>
<keyword evidence="4" id="KW-1185">Reference proteome</keyword>
<protein>
    <submittedName>
        <fullName evidence="3">Uncharacterized protein</fullName>
    </submittedName>
</protein>
<proteinExistence type="predicted"/>